<dbReference type="CDD" id="cd09992">
    <property type="entry name" value="HDAC_classII"/>
    <property type="match status" value="1"/>
</dbReference>
<dbReference type="InterPro" id="IPR023801">
    <property type="entry name" value="His_deacetylse_dom"/>
</dbReference>
<dbReference type="RefSeq" id="WP_155305399.1">
    <property type="nucleotide sequence ID" value="NZ_AP021875.1"/>
</dbReference>
<dbReference type="Pfam" id="PF00850">
    <property type="entry name" value="Hist_deacetyl"/>
    <property type="match status" value="1"/>
</dbReference>
<dbReference type="Gene3D" id="3.40.800.20">
    <property type="entry name" value="Histone deacetylase domain"/>
    <property type="match status" value="1"/>
</dbReference>
<comment type="similarity">
    <text evidence="1">Belongs to the histone deacetylase family.</text>
</comment>
<dbReference type="PRINTS" id="PR01270">
    <property type="entry name" value="HDASUPER"/>
</dbReference>
<evidence type="ECO:0000313" key="3">
    <source>
        <dbReference type="EMBL" id="BBO76581.1"/>
    </source>
</evidence>
<dbReference type="GO" id="GO:0040029">
    <property type="term" value="P:epigenetic regulation of gene expression"/>
    <property type="evidence" value="ECO:0007669"/>
    <property type="project" value="TreeGrafter"/>
</dbReference>
<evidence type="ECO:0000313" key="4">
    <source>
        <dbReference type="Proteomes" id="UP000427769"/>
    </source>
</evidence>
<keyword evidence="4" id="KW-1185">Reference proteome</keyword>
<dbReference type="PANTHER" id="PTHR10625:SF11">
    <property type="entry name" value="HISTONE DEACETYLASE 14, CHLOROPLASTIC"/>
    <property type="match status" value="1"/>
</dbReference>
<sequence length="753" mass="84156">MIRREQLKMAIDAIYAVDRETGYGLGTLFDDARIAIPAIEGATVRSESGWDVHYYFDGQRVDLPATAMVADGIATLEQSLVFKWGELREKQAWGERWSAGDLRKLAGTIRQAGAAAVVEYELRRLDHRPDELDVPLRIPACEDRGPHFCGTLAAGQPAHFMPLPLNRIMLLQIAGQRFEFFNVRYILRCWSDKTLPWIYACISRQRVLGLVKLRLHGHSTAARLEIKYIARCRPQYGDTETPTRGIGTFLLAGCWMLWHTFYPQACHIFLDGEVGARRFYLSCGFREQRLCRYVLKSPRGYLPIAIADLADDRRPPTRHQQKRVQALIETTVKRFYGLGKNRQRHLKLAFIQRCLMSRRQPYPATTALALLLKHQTRIPEAAALIDQATRTGKVRIAGESADAKTTILVVDDARFALHLENIFHLESPKRFEAFRRALAHPSVVGRWYSMAIAPATHEQLLWVHTPAYLDQLEKTAGKQLVTLDLDTQTTAHSWEVACLAVGGVFRLLDGICNGRARRGVAAVRPPGHHAEPDRAMGFCLLNNVALAARYLQNSHSMARIMIVDLDAHHGNGTQTAFYGDDSVLFVSTHRFPAYPGTGSIGEIGSGPGRGFTVNIPLGKGSGDRDFTLVLRRIIAPLAQGFGPDFILVSLGFDLYFNDRLGGMQVTPKGYGDLTAMLIQMAERVCLGRIAFILEGGYSVKGIEECGLCFLQQLCRLDHADAPCLDSKSRNNRTTSPVVSKVIEVQRPFWPSLA</sequence>
<gene>
    <name evidence="3" type="ORF">DSCW_39980</name>
</gene>
<evidence type="ECO:0000256" key="1">
    <source>
        <dbReference type="ARBA" id="ARBA00005947"/>
    </source>
</evidence>
<reference evidence="3 4" key="1">
    <citation type="submission" date="2019-11" db="EMBL/GenBank/DDBJ databases">
        <title>Comparative genomics of hydrocarbon-degrading Desulfosarcina strains.</title>
        <authorList>
            <person name="Watanabe M."/>
            <person name="Kojima H."/>
            <person name="Fukui M."/>
        </authorList>
    </citation>
    <scope>NUCLEOTIDE SEQUENCE [LARGE SCALE GENOMIC DNA]</scope>
    <source>
        <strain evidence="3 4">PP31</strain>
    </source>
</reference>
<dbReference type="EMBL" id="AP021875">
    <property type="protein sequence ID" value="BBO76581.1"/>
    <property type="molecule type" value="Genomic_DNA"/>
</dbReference>
<feature type="domain" description="Histone deacetylase" evidence="2">
    <location>
        <begin position="424"/>
        <end position="706"/>
    </location>
</feature>
<evidence type="ECO:0000259" key="2">
    <source>
        <dbReference type="Pfam" id="PF00850"/>
    </source>
</evidence>
<dbReference type="SUPFAM" id="SSF52768">
    <property type="entry name" value="Arginase/deacetylase"/>
    <property type="match status" value="1"/>
</dbReference>
<dbReference type="InterPro" id="IPR037138">
    <property type="entry name" value="His_deacetylse_dom_sf"/>
</dbReference>
<organism evidence="3 4">
    <name type="scientific">Desulfosarcina widdelii</name>
    <dbReference type="NCBI Taxonomy" id="947919"/>
    <lineage>
        <taxon>Bacteria</taxon>
        <taxon>Pseudomonadati</taxon>
        <taxon>Thermodesulfobacteriota</taxon>
        <taxon>Desulfobacteria</taxon>
        <taxon>Desulfobacterales</taxon>
        <taxon>Desulfosarcinaceae</taxon>
        <taxon>Desulfosarcina</taxon>
    </lineage>
</organism>
<dbReference type="OrthoDB" id="9808367at2"/>
<proteinExistence type="inferred from homology"/>
<dbReference type="KEGG" id="dwd:DSCW_39980"/>
<protein>
    <recommendedName>
        <fullName evidence="2">Histone deacetylase domain-containing protein</fullName>
    </recommendedName>
</protein>
<accession>A0A5K7ZA55</accession>
<dbReference type="AlphaFoldDB" id="A0A5K7ZA55"/>
<dbReference type="InterPro" id="IPR023696">
    <property type="entry name" value="Ureohydrolase_dom_sf"/>
</dbReference>
<name>A0A5K7ZA55_9BACT</name>
<dbReference type="GO" id="GO:0005737">
    <property type="term" value="C:cytoplasm"/>
    <property type="evidence" value="ECO:0007669"/>
    <property type="project" value="TreeGrafter"/>
</dbReference>
<dbReference type="GO" id="GO:0004407">
    <property type="term" value="F:histone deacetylase activity"/>
    <property type="evidence" value="ECO:0007669"/>
    <property type="project" value="TreeGrafter"/>
</dbReference>
<dbReference type="Proteomes" id="UP000427769">
    <property type="component" value="Chromosome"/>
</dbReference>
<dbReference type="InterPro" id="IPR000286">
    <property type="entry name" value="HDACs"/>
</dbReference>
<dbReference type="PANTHER" id="PTHR10625">
    <property type="entry name" value="HISTONE DEACETYLASE HDAC1-RELATED"/>
    <property type="match status" value="1"/>
</dbReference>